<comment type="catalytic activity">
    <reaction evidence="3">
        <text>alpha-D-glucosamine 6-phosphate + H2O = beta-D-fructose 6-phosphate + NH4(+)</text>
        <dbReference type="Rhea" id="RHEA:12172"/>
        <dbReference type="ChEBI" id="CHEBI:15377"/>
        <dbReference type="ChEBI" id="CHEBI:28938"/>
        <dbReference type="ChEBI" id="CHEBI:57634"/>
        <dbReference type="ChEBI" id="CHEBI:75989"/>
        <dbReference type="EC" id="3.5.99.6"/>
    </reaction>
</comment>
<feature type="active site" description="For ring-opening step" evidence="3">
    <location>
        <position position="146"/>
    </location>
</feature>
<feature type="domain" description="Glucosamine/galactosamine-6-phosphate isomerase" evidence="4">
    <location>
        <begin position="17"/>
        <end position="229"/>
    </location>
</feature>
<dbReference type="InterPro" id="IPR004547">
    <property type="entry name" value="Glucosamine6P_isomerase"/>
</dbReference>
<organism evidence="5 6">
    <name type="scientific">Parascardovia denticolens DSM 10105 = JCM 12538</name>
    <dbReference type="NCBI Taxonomy" id="864564"/>
    <lineage>
        <taxon>Bacteria</taxon>
        <taxon>Bacillati</taxon>
        <taxon>Actinomycetota</taxon>
        <taxon>Actinomycetes</taxon>
        <taxon>Bifidobacteriales</taxon>
        <taxon>Bifidobacteriaceae</taxon>
        <taxon>Parascardovia</taxon>
    </lineage>
</organism>
<evidence type="ECO:0000313" key="5">
    <source>
        <dbReference type="EMBL" id="EFT83604.1"/>
    </source>
</evidence>
<comment type="function">
    <text evidence="3">Catalyzes the reversible isomerization-deamination of glucosamine 6-phosphate (GlcN6P) to form fructose 6-phosphate (Fru6P) and ammonium ion.</text>
</comment>
<keyword evidence="1 3" id="KW-0378">Hydrolase</keyword>
<dbReference type="CDD" id="cd01399">
    <property type="entry name" value="GlcN6P_deaminase"/>
    <property type="match status" value="1"/>
</dbReference>
<dbReference type="NCBIfam" id="TIGR00502">
    <property type="entry name" value="nagB"/>
    <property type="match status" value="1"/>
</dbReference>
<dbReference type="SUPFAM" id="SSF100950">
    <property type="entry name" value="NagB/RpiA/CoA transferase-like"/>
    <property type="match status" value="1"/>
</dbReference>
<comment type="pathway">
    <text evidence="3">Amino-sugar metabolism; N-acetylneuraminate degradation; D-fructose 6-phosphate from N-acetylneuraminate: step 5/5.</text>
</comment>
<dbReference type="EC" id="3.5.99.6" evidence="3"/>
<dbReference type="InterPro" id="IPR037171">
    <property type="entry name" value="NagB/RpiA_transferase-like"/>
</dbReference>
<feature type="active site" description="Proton acceptor; for ring-opening step" evidence="3">
    <location>
        <position position="141"/>
    </location>
</feature>
<dbReference type="GO" id="GO:0006046">
    <property type="term" value="P:N-acetylglucosamine catabolic process"/>
    <property type="evidence" value="ECO:0007669"/>
    <property type="project" value="UniProtKB-UniRule"/>
</dbReference>
<dbReference type="Pfam" id="PF01182">
    <property type="entry name" value="Glucosamine_iso"/>
    <property type="match status" value="1"/>
</dbReference>
<keyword evidence="6" id="KW-1185">Reference proteome</keyword>
<feature type="active site" description="For ring-opening step" evidence="3">
    <location>
        <position position="139"/>
    </location>
</feature>
<evidence type="ECO:0000256" key="2">
    <source>
        <dbReference type="ARBA" id="ARBA00023277"/>
    </source>
</evidence>
<dbReference type="UniPathway" id="UPA00629">
    <property type="reaction ID" value="UER00684"/>
</dbReference>
<dbReference type="GO" id="GO:0006043">
    <property type="term" value="P:glucosamine catabolic process"/>
    <property type="evidence" value="ECO:0007669"/>
    <property type="project" value="TreeGrafter"/>
</dbReference>
<dbReference type="HAMAP" id="MF_01241">
    <property type="entry name" value="GlcN6P_deamin"/>
    <property type="match status" value="1"/>
</dbReference>
<proteinExistence type="inferred from homology"/>
<accession>E6K1C3</accession>
<dbReference type="InterPro" id="IPR006148">
    <property type="entry name" value="Glc/Gal-6P_isomerase"/>
</dbReference>
<evidence type="ECO:0000313" key="6">
    <source>
        <dbReference type="Proteomes" id="UP000004946"/>
    </source>
</evidence>
<keyword evidence="2 3" id="KW-0119">Carbohydrate metabolism</keyword>
<comment type="caution">
    <text evidence="5">The sequence shown here is derived from an EMBL/GenBank/DDBJ whole genome shotgun (WGS) entry which is preliminary data.</text>
</comment>
<dbReference type="PANTHER" id="PTHR11280">
    <property type="entry name" value="GLUCOSAMINE-6-PHOSPHATE ISOMERASE"/>
    <property type="match status" value="1"/>
</dbReference>
<dbReference type="NCBIfam" id="NF001684">
    <property type="entry name" value="PRK00443.1-4"/>
    <property type="match status" value="1"/>
</dbReference>
<reference evidence="5 6" key="1">
    <citation type="submission" date="2010-12" db="EMBL/GenBank/DDBJ databases">
        <authorList>
            <person name="Muzny D."/>
            <person name="Qin X."/>
            <person name="Buhay C."/>
            <person name="Dugan-Rocha S."/>
            <person name="Ding Y."/>
            <person name="Chen G."/>
            <person name="Hawes A."/>
            <person name="Holder M."/>
            <person name="Jhangiani S."/>
            <person name="Johnson A."/>
            <person name="Khan Z."/>
            <person name="Li Z."/>
            <person name="Liu W."/>
            <person name="Liu X."/>
            <person name="Perez L."/>
            <person name="Shen H."/>
            <person name="Wang Q."/>
            <person name="Watt J."/>
            <person name="Xi L."/>
            <person name="Xin Y."/>
            <person name="Zhou J."/>
            <person name="Deng J."/>
            <person name="Jiang H."/>
            <person name="Liu Y."/>
            <person name="Qu J."/>
            <person name="Song X.-Z."/>
            <person name="Zhang L."/>
            <person name="Villasana D."/>
            <person name="Johnson A."/>
            <person name="Liu J."/>
            <person name="Liyanage D."/>
            <person name="Lorensuhewa L."/>
            <person name="Robinson T."/>
            <person name="Song A."/>
            <person name="Song B.-B."/>
            <person name="Dinh H."/>
            <person name="Thornton R."/>
            <person name="Coyle M."/>
            <person name="Francisco L."/>
            <person name="Jackson L."/>
            <person name="Javaid M."/>
            <person name="Korchina V."/>
            <person name="Kovar C."/>
            <person name="Mata R."/>
            <person name="Mathew T."/>
            <person name="Ngo R."/>
            <person name="Nguyen L."/>
            <person name="Nguyen N."/>
            <person name="Okwuonu G."/>
            <person name="Ongeri F."/>
            <person name="Pham C."/>
            <person name="Simmons D."/>
            <person name="Wilczek-Boney K."/>
            <person name="Hale W."/>
            <person name="Jakkamsetti A."/>
            <person name="Pham P."/>
            <person name="Ruth R."/>
            <person name="San Lucas F."/>
            <person name="Warren J."/>
            <person name="Zhang J."/>
            <person name="Zhao Z."/>
            <person name="Zhou C."/>
            <person name="Zhu D."/>
            <person name="Lee S."/>
            <person name="Bess C."/>
            <person name="Blankenburg K."/>
            <person name="Forbes L."/>
            <person name="Fu Q."/>
            <person name="Gubbala S."/>
            <person name="Hirani K."/>
            <person name="Jayaseelan J.C."/>
            <person name="Lara F."/>
            <person name="Munidasa M."/>
            <person name="Palculict T."/>
            <person name="Patil S."/>
            <person name="Pu L.-L."/>
            <person name="Saada N."/>
            <person name="Tang L."/>
            <person name="Weissenberger G."/>
            <person name="Zhu Y."/>
            <person name="Hemphill L."/>
            <person name="Shang Y."/>
            <person name="Youmans B."/>
            <person name="Ayvaz T."/>
            <person name="Ross M."/>
            <person name="Santibanez J."/>
            <person name="Aqrawi P."/>
            <person name="Gross S."/>
            <person name="Joshi V."/>
            <person name="Fowler G."/>
            <person name="Nazareth L."/>
            <person name="Reid J."/>
            <person name="Worley K."/>
            <person name="Petrosino J."/>
            <person name="Highlander S."/>
            <person name="Gibbs R."/>
        </authorList>
    </citation>
    <scope>NUCLEOTIDE SEQUENCE [LARGE SCALE GENOMIC DNA]</scope>
    <source>
        <strain evidence="5 6">DSM 10105</strain>
    </source>
</reference>
<name>E6K1C3_PARDN</name>
<dbReference type="GO" id="GO:0004342">
    <property type="term" value="F:glucosamine-6-phosphate deaminase activity"/>
    <property type="evidence" value="ECO:0007669"/>
    <property type="project" value="UniProtKB-UniRule"/>
</dbReference>
<feature type="active site" description="Proton acceptor; for enolization step" evidence="3">
    <location>
        <position position="70"/>
    </location>
</feature>
<dbReference type="PANTHER" id="PTHR11280:SF5">
    <property type="entry name" value="GLUCOSAMINE-6-PHOSPHATE ISOMERASE"/>
    <property type="match status" value="1"/>
</dbReference>
<dbReference type="GO" id="GO:0005737">
    <property type="term" value="C:cytoplasm"/>
    <property type="evidence" value="ECO:0007669"/>
    <property type="project" value="TreeGrafter"/>
</dbReference>
<dbReference type="PATRIC" id="fig|864564.6.peg.1100"/>
<dbReference type="eggNOG" id="COG0363">
    <property type="taxonomic scope" value="Bacteria"/>
</dbReference>
<dbReference type="InterPro" id="IPR018321">
    <property type="entry name" value="Glucosamine6P_isomerase_CS"/>
</dbReference>
<dbReference type="EMBL" id="AEON01000001">
    <property type="protein sequence ID" value="EFT83604.1"/>
    <property type="molecule type" value="Genomic_DNA"/>
</dbReference>
<dbReference type="Proteomes" id="UP000004946">
    <property type="component" value="Chromosome"/>
</dbReference>
<dbReference type="GO" id="GO:0005975">
    <property type="term" value="P:carbohydrate metabolic process"/>
    <property type="evidence" value="ECO:0007669"/>
    <property type="project" value="InterPro"/>
</dbReference>
<dbReference type="GO" id="GO:0019262">
    <property type="term" value="P:N-acetylneuraminate catabolic process"/>
    <property type="evidence" value="ECO:0007669"/>
    <property type="project" value="UniProtKB-UniRule"/>
</dbReference>
<dbReference type="HOGENOM" id="CLU_049611_1_1_11"/>
<comment type="caution">
    <text evidence="3">Lacks conserved residue(s) required for the propagation of feature annotation.</text>
</comment>
<evidence type="ECO:0000259" key="4">
    <source>
        <dbReference type="Pfam" id="PF01182"/>
    </source>
</evidence>
<dbReference type="AlphaFoldDB" id="E6K1C3"/>
<evidence type="ECO:0000256" key="1">
    <source>
        <dbReference type="ARBA" id="ARBA00022801"/>
    </source>
</evidence>
<gene>
    <name evidence="3 5" type="primary">nagB</name>
    <name evidence="5" type="ORF">HMPREF0620_0609</name>
</gene>
<dbReference type="Gene3D" id="3.40.50.1360">
    <property type="match status" value="1"/>
</dbReference>
<dbReference type="PROSITE" id="PS01161">
    <property type="entry name" value="GLC_GALNAC_ISOMERASE"/>
    <property type="match status" value="1"/>
</dbReference>
<dbReference type="GO" id="GO:0042802">
    <property type="term" value="F:identical protein binding"/>
    <property type="evidence" value="ECO:0007669"/>
    <property type="project" value="TreeGrafter"/>
</dbReference>
<protein>
    <recommendedName>
        <fullName evidence="3">Glucosamine-6-phosphate deaminase</fullName>
        <ecNumber evidence="3">3.5.99.6</ecNumber>
    </recommendedName>
    <alternativeName>
        <fullName evidence="3">GlcN6P deaminase</fullName>
        <shortName evidence="3">GNPDA</shortName>
    </alternativeName>
    <alternativeName>
        <fullName evidence="3">Glucosamine-6-phosphate isomerase</fullName>
    </alternativeName>
</protein>
<sequence>MTMSEIIIVDSEETAGKIYARFVADSIKKKPDTVLGLATGSSPLTAYHCLASVIKDECIDMGSVKGFALDEYVGIADSHPESYKATIARTVTKPLGLNPQLVHVPDGSLDGLKNAGSDYERKIIEAGGIDIQLLGIGVDGHIGFNEPGSSLSSTTRVKALTRQTRIDNARFFGNDPNAVPTHAITQGIGTIMRAKHLILLAFGRNKAHAVAQACEGGITSSCPASVIQLHPHATIILNNAAASELRYKDYYQFSYEHKPSWQTI</sequence>
<comment type="similarity">
    <text evidence="3">Belongs to the glucosamine/galactosamine-6-phosphate isomerase family. NagB subfamily.</text>
</comment>
<dbReference type="KEGG" id="pdo:PSDT_1013"/>
<evidence type="ECO:0000256" key="3">
    <source>
        <dbReference type="HAMAP-Rule" id="MF_01241"/>
    </source>
</evidence>